<organism evidence="1 2">
    <name type="scientific">Micromonospora endolithica</name>
    <dbReference type="NCBI Taxonomy" id="230091"/>
    <lineage>
        <taxon>Bacteria</taxon>
        <taxon>Bacillati</taxon>
        <taxon>Actinomycetota</taxon>
        <taxon>Actinomycetes</taxon>
        <taxon>Micromonosporales</taxon>
        <taxon>Micromonosporaceae</taxon>
        <taxon>Micromonospora</taxon>
    </lineage>
</organism>
<dbReference type="EMBL" id="RBAK01000018">
    <property type="protein sequence ID" value="RKN39091.1"/>
    <property type="molecule type" value="Genomic_DNA"/>
</dbReference>
<evidence type="ECO:0000313" key="1">
    <source>
        <dbReference type="EMBL" id="RKN39091.1"/>
    </source>
</evidence>
<name>A0A3A9YSR5_9ACTN</name>
<gene>
    <name evidence="1" type="ORF">D7223_29475</name>
</gene>
<proteinExistence type="predicted"/>
<accession>A0A3A9YSR5</accession>
<dbReference type="AlphaFoldDB" id="A0A3A9YSR5"/>
<sequence length="151" mass="16680">MHIAVPVEYVGHIARLIEDLDRVARPLPRPSQRTRGAAVTGREWPVRELRRFAQGRSRTHQTVAAILDLLAVRPGQRLPVGDIAAELGMSVEKVIGALGGLTRIVKAYHDYPTYGLPLQRITDSAGGRSAVVSYALSAEQARRWRIVREQG</sequence>
<comment type="caution">
    <text evidence="1">The sequence shown here is derived from an EMBL/GenBank/DDBJ whole genome shotgun (WGS) entry which is preliminary data.</text>
</comment>
<protein>
    <submittedName>
        <fullName evidence="1">Uncharacterized protein</fullName>
    </submittedName>
</protein>
<dbReference type="Proteomes" id="UP000281726">
    <property type="component" value="Unassembled WGS sequence"/>
</dbReference>
<keyword evidence="2" id="KW-1185">Reference proteome</keyword>
<reference evidence="1 2" key="1">
    <citation type="journal article" date="2004" name="Syst. Appl. Microbiol.">
        <title>Cryptoendolithic actinomycetes from antarctic sandstone rock samples: Micromonospora endolithica sp. nov. and two isolates related to Micromonospora coerulea Jensen 1932.</title>
        <authorList>
            <person name="Hirsch P."/>
            <person name="Mevs U."/>
            <person name="Kroppenstedt R.M."/>
            <person name="Schumann P."/>
            <person name="Stackebrandt E."/>
        </authorList>
    </citation>
    <scope>NUCLEOTIDE SEQUENCE [LARGE SCALE GENOMIC DNA]</scope>
    <source>
        <strain evidence="1 2">JCM 12677</strain>
    </source>
</reference>
<evidence type="ECO:0000313" key="2">
    <source>
        <dbReference type="Proteomes" id="UP000281726"/>
    </source>
</evidence>